<organism evidence="1 2">
    <name type="scientific">Araneus ventricosus</name>
    <name type="common">Orbweaver spider</name>
    <name type="synonym">Epeira ventricosa</name>
    <dbReference type="NCBI Taxonomy" id="182803"/>
    <lineage>
        <taxon>Eukaryota</taxon>
        <taxon>Metazoa</taxon>
        <taxon>Ecdysozoa</taxon>
        <taxon>Arthropoda</taxon>
        <taxon>Chelicerata</taxon>
        <taxon>Arachnida</taxon>
        <taxon>Araneae</taxon>
        <taxon>Araneomorphae</taxon>
        <taxon>Entelegynae</taxon>
        <taxon>Araneoidea</taxon>
        <taxon>Araneidae</taxon>
        <taxon>Araneus</taxon>
    </lineage>
</organism>
<reference evidence="1 2" key="1">
    <citation type="journal article" date="2019" name="Sci. Rep.">
        <title>Orb-weaving spider Araneus ventricosus genome elucidates the spidroin gene catalogue.</title>
        <authorList>
            <person name="Kono N."/>
            <person name="Nakamura H."/>
            <person name="Ohtoshi R."/>
            <person name="Moran D.A.P."/>
            <person name="Shinohara A."/>
            <person name="Yoshida Y."/>
            <person name="Fujiwara M."/>
            <person name="Mori M."/>
            <person name="Tomita M."/>
            <person name="Arakawa K."/>
        </authorList>
    </citation>
    <scope>NUCLEOTIDE SEQUENCE [LARGE SCALE GENOMIC DNA]</scope>
</reference>
<dbReference type="PANTHER" id="PTHR47326">
    <property type="entry name" value="TRANSPOSABLE ELEMENT TC3 TRANSPOSASE-LIKE PROTEIN"/>
    <property type="match status" value="1"/>
</dbReference>
<dbReference type="Gene3D" id="3.30.420.10">
    <property type="entry name" value="Ribonuclease H-like superfamily/Ribonuclease H"/>
    <property type="match status" value="1"/>
</dbReference>
<dbReference type="OrthoDB" id="7902892at2759"/>
<dbReference type="PANTHER" id="PTHR47326:SF1">
    <property type="entry name" value="HTH PSQ-TYPE DOMAIN-CONTAINING PROTEIN"/>
    <property type="match status" value="1"/>
</dbReference>
<dbReference type="InterPro" id="IPR036397">
    <property type="entry name" value="RNaseH_sf"/>
</dbReference>
<evidence type="ECO:0000313" key="2">
    <source>
        <dbReference type="Proteomes" id="UP000499080"/>
    </source>
</evidence>
<comment type="caution">
    <text evidence="1">The sequence shown here is derived from an EMBL/GenBank/DDBJ whole genome shotgun (WGS) entry which is preliminary data.</text>
</comment>
<proteinExistence type="predicted"/>
<evidence type="ECO:0000313" key="1">
    <source>
        <dbReference type="EMBL" id="GBN34291.1"/>
    </source>
</evidence>
<dbReference type="AlphaFoldDB" id="A0A4Y2N4K8"/>
<dbReference type="GO" id="GO:0003676">
    <property type="term" value="F:nucleic acid binding"/>
    <property type="evidence" value="ECO:0007669"/>
    <property type="project" value="InterPro"/>
</dbReference>
<gene>
    <name evidence="1" type="ORF">AVEN_34826_1</name>
</gene>
<sequence length="102" mass="11508">MIQYRIIFLCRDFCGVKHLPGSTANLHNTPNALFTTDCYLPIRKAPLHCGMDVRTFLDTTFPNRWIGRGGPIAWPPKSPDITPLDFFLLGLHQTQSLLKGDP</sequence>
<protein>
    <submittedName>
        <fullName evidence="1">Uncharacterized protein</fullName>
    </submittedName>
</protein>
<keyword evidence="2" id="KW-1185">Reference proteome</keyword>
<dbReference type="Proteomes" id="UP000499080">
    <property type="component" value="Unassembled WGS sequence"/>
</dbReference>
<accession>A0A4Y2N4K8</accession>
<dbReference type="EMBL" id="BGPR01008509">
    <property type="protein sequence ID" value="GBN34291.1"/>
    <property type="molecule type" value="Genomic_DNA"/>
</dbReference>
<name>A0A4Y2N4K8_ARAVE</name>